<feature type="region of interest" description="Disordered" evidence="1">
    <location>
        <begin position="38"/>
        <end position="84"/>
    </location>
</feature>
<evidence type="ECO:0000256" key="1">
    <source>
        <dbReference type="SAM" id="MobiDB-lite"/>
    </source>
</evidence>
<accession>A0ABS4ZDN2</accession>
<proteinExistence type="predicted"/>
<organism evidence="3 4">
    <name type="scientific">Microlunatus capsulatus</name>
    <dbReference type="NCBI Taxonomy" id="99117"/>
    <lineage>
        <taxon>Bacteria</taxon>
        <taxon>Bacillati</taxon>
        <taxon>Actinomycetota</taxon>
        <taxon>Actinomycetes</taxon>
        <taxon>Propionibacteriales</taxon>
        <taxon>Propionibacteriaceae</taxon>
        <taxon>Microlunatus</taxon>
    </lineage>
</organism>
<evidence type="ECO:0000313" key="3">
    <source>
        <dbReference type="EMBL" id="MBP2418905.1"/>
    </source>
</evidence>
<feature type="compositionally biased region" description="Polar residues" evidence="1">
    <location>
        <begin position="202"/>
        <end position="215"/>
    </location>
</feature>
<feature type="signal peptide" evidence="2">
    <location>
        <begin position="1"/>
        <end position="30"/>
    </location>
</feature>
<feature type="chain" id="PRO_5047133149" description="Lipoprotein" evidence="2">
    <location>
        <begin position="31"/>
        <end position="296"/>
    </location>
</feature>
<comment type="caution">
    <text evidence="3">The sequence shown here is derived from an EMBL/GenBank/DDBJ whole genome shotgun (WGS) entry which is preliminary data.</text>
</comment>
<dbReference type="EMBL" id="JAGIOB010000001">
    <property type="protein sequence ID" value="MBP2418905.1"/>
    <property type="molecule type" value="Genomic_DNA"/>
</dbReference>
<dbReference type="RefSeq" id="WP_210058813.1">
    <property type="nucleotide sequence ID" value="NZ_BAAAMH010000037.1"/>
</dbReference>
<evidence type="ECO:0008006" key="5">
    <source>
        <dbReference type="Google" id="ProtNLM"/>
    </source>
</evidence>
<keyword evidence="2" id="KW-0732">Signal</keyword>
<feature type="compositionally biased region" description="Low complexity" evidence="1">
    <location>
        <begin position="51"/>
        <end position="63"/>
    </location>
</feature>
<feature type="region of interest" description="Disordered" evidence="1">
    <location>
        <begin position="201"/>
        <end position="224"/>
    </location>
</feature>
<sequence length="296" mass="31491">MKSPGMTPRQRRWVVARLAGFGLLTTISLTGCVAASVETPEAAPSPSSKRAQQQTPASTTVSPPASPKPSTKKKADPRRAASPGSSAVFKHFKVAVSQVDRLSSTQVAVLATVCVRSLPPNPQGDRTRISWDPWSVRAGDSTLDAQLGAATPRKLFPKTDTYAVGDCASGWIPFRSRSDIGEVTYENGVGDKAVWDADRLAQQPSTSRSDQASSRESTEAATIGEGTFIVNDDIRPGRYKARASDGSSCYWARLKDDTGEADSIIANNITEGSAVVTISKSDGAFETNGCTPWVRQ</sequence>
<protein>
    <recommendedName>
        <fullName evidence="5">Lipoprotein</fullName>
    </recommendedName>
</protein>
<name>A0ABS4ZDN2_9ACTN</name>
<evidence type="ECO:0000313" key="4">
    <source>
        <dbReference type="Proteomes" id="UP000758168"/>
    </source>
</evidence>
<dbReference type="PROSITE" id="PS51257">
    <property type="entry name" value="PROKAR_LIPOPROTEIN"/>
    <property type="match status" value="1"/>
</dbReference>
<keyword evidence="4" id="KW-1185">Reference proteome</keyword>
<gene>
    <name evidence="3" type="ORF">JOF54_003827</name>
</gene>
<reference evidence="3 4" key="1">
    <citation type="submission" date="2021-03" db="EMBL/GenBank/DDBJ databases">
        <title>Sequencing the genomes of 1000 actinobacteria strains.</title>
        <authorList>
            <person name="Klenk H.-P."/>
        </authorList>
    </citation>
    <scope>NUCLEOTIDE SEQUENCE [LARGE SCALE GENOMIC DNA]</scope>
    <source>
        <strain evidence="3 4">DSM 12936</strain>
    </source>
</reference>
<evidence type="ECO:0000256" key="2">
    <source>
        <dbReference type="SAM" id="SignalP"/>
    </source>
</evidence>
<dbReference type="Proteomes" id="UP000758168">
    <property type="component" value="Unassembled WGS sequence"/>
</dbReference>